<name>A0A822UX00_AGRTU</name>
<organism evidence="1 2">
    <name type="scientific">Agrobacterium tumefaciens str. B6</name>
    <dbReference type="NCBI Taxonomy" id="1183423"/>
    <lineage>
        <taxon>Bacteria</taxon>
        <taxon>Pseudomonadati</taxon>
        <taxon>Pseudomonadota</taxon>
        <taxon>Alphaproteobacteria</taxon>
        <taxon>Hyphomicrobiales</taxon>
        <taxon>Rhizobiaceae</taxon>
        <taxon>Rhizobium/Agrobacterium group</taxon>
        <taxon>Agrobacterium</taxon>
        <taxon>Agrobacterium tumefaciens complex</taxon>
    </lineage>
</organism>
<accession>A0A822UX00</accession>
<dbReference type="EMBL" id="FCNL01000012">
    <property type="protein sequence ID" value="CVI16422.1"/>
    <property type="molecule type" value="Genomic_DNA"/>
</dbReference>
<evidence type="ECO:0000313" key="2">
    <source>
        <dbReference type="Proteomes" id="UP000192074"/>
    </source>
</evidence>
<dbReference type="Proteomes" id="UP000192074">
    <property type="component" value="Unassembled WGS sequence"/>
</dbReference>
<protein>
    <submittedName>
        <fullName evidence="1">Uncharacterized protein</fullName>
    </submittedName>
</protein>
<dbReference type="AlphaFoldDB" id="A0A822UX00"/>
<evidence type="ECO:0000313" key="1">
    <source>
        <dbReference type="EMBL" id="CVI16422.1"/>
    </source>
</evidence>
<proteinExistence type="predicted"/>
<reference evidence="1 2" key="1">
    <citation type="submission" date="2016-01" db="EMBL/GenBank/DDBJ databases">
        <authorList>
            <person name="Regsiter A."/>
            <person name="william w."/>
        </authorList>
    </citation>
    <scope>NUCLEOTIDE SEQUENCE [LARGE SCALE GENOMIC DNA]</scope>
    <source>
        <strain evidence="1 2">B6</strain>
    </source>
</reference>
<gene>
    <name evidence="1" type="ORF">AGR4A_Cc20265</name>
</gene>
<sequence length="56" mass="6948">MRLSACRFRHPHPEIFCKARETIRFGYFSDIFFYEWKHAGRNGVRRDRLHLQKLPR</sequence>
<comment type="caution">
    <text evidence="1">The sequence shown here is derived from an EMBL/GenBank/DDBJ whole genome shotgun (WGS) entry which is preliminary data.</text>
</comment>